<protein>
    <submittedName>
        <fullName evidence="2">Uncharacterized protein</fullName>
    </submittedName>
</protein>
<dbReference type="AlphaFoldDB" id="A0A139ABH1"/>
<feature type="region of interest" description="Disordered" evidence="1">
    <location>
        <begin position="23"/>
        <end position="53"/>
    </location>
</feature>
<feature type="compositionally biased region" description="Low complexity" evidence="1">
    <location>
        <begin position="39"/>
        <end position="53"/>
    </location>
</feature>
<sequence length="53" mass="6016">MECLMRDSKNQSFSVAEVLPQNSKRMLSSESERDRNLKSASPFESSSSLFVPF</sequence>
<evidence type="ECO:0000313" key="3">
    <source>
        <dbReference type="Proteomes" id="UP000070544"/>
    </source>
</evidence>
<keyword evidence="3" id="KW-1185">Reference proteome</keyword>
<gene>
    <name evidence="2" type="ORF">M427DRAFT_57931</name>
</gene>
<organism evidence="2 3">
    <name type="scientific">Gonapodya prolifera (strain JEL478)</name>
    <name type="common">Monoblepharis prolifera</name>
    <dbReference type="NCBI Taxonomy" id="1344416"/>
    <lineage>
        <taxon>Eukaryota</taxon>
        <taxon>Fungi</taxon>
        <taxon>Fungi incertae sedis</taxon>
        <taxon>Chytridiomycota</taxon>
        <taxon>Chytridiomycota incertae sedis</taxon>
        <taxon>Monoblepharidomycetes</taxon>
        <taxon>Monoblepharidales</taxon>
        <taxon>Gonapodyaceae</taxon>
        <taxon>Gonapodya</taxon>
    </lineage>
</organism>
<proteinExistence type="predicted"/>
<dbReference type="Proteomes" id="UP000070544">
    <property type="component" value="Unassembled WGS sequence"/>
</dbReference>
<accession>A0A139ABH1</accession>
<evidence type="ECO:0000313" key="2">
    <source>
        <dbReference type="EMBL" id="KXS14172.1"/>
    </source>
</evidence>
<evidence type="ECO:0000256" key="1">
    <source>
        <dbReference type="SAM" id="MobiDB-lite"/>
    </source>
</evidence>
<dbReference type="EMBL" id="KQ965771">
    <property type="protein sequence ID" value="KXS14172.1"/>
    <property type="molecule type" value="Genomic_DNA"/>
</dbReference>
<reference evidence="2 3" key="1">
    <citation type="journal article" date="2015" name="Genome Biol. Evol.">
        <title>Phylogenomic analyses indicate that early fungi evolved digesting cell walls of algal ancestors of land plants.</title>
        <authorList>
            <person name="Chang Y."/>
            <person name="Wang S."/>
            <person name="Sekimoto S."/>
            <person name="Aerts A.L."/>
            <person name="Choi C."/>
            <person name="Clum A."/>
            <person name="LaButti K.M."/>
            <person name="Lindquist E.A."/>
            <person name="Yee Ngan C."/>
            <person name="Ohm R.A."/>
            <person name="Salamov A.A."/>
            <person name="Grigoriev I.V."/>
            <person name="Spatafora J.W."/>
            <person name="Berbee M.L."/>
        </authorList>
    </citation>
    <scope>NUCLEOTIDE SEQUENCE [LARGE SCALE GENOMIC DNA]</scope>
    <source>
        <strain evidence="2 3">JEL478</strain>
    </source>
</reference>
<name>A0A139ABH1_GONPJ</name>